<evidence type="ECO:0000256" key="18">
    <source>
        <dbReference type="RuleBase" id="RU003938"/>
    </source>
</evidence>
<dbReference type="InterPro" id="IPR000374">
    <property type="entry name" value="PC_trans"/>
</dbReference>
<evidence type="ECO:0000256" key="5">
    <source>
        <dbReference type="ARBA" id="ARBA00010185"/>
    </source>
</evidence>
<evidence type="ECO:0000256" key="12">
    <source>
        <dbReference type="ARBA" id="ARBA00022695"/>
    </source>
</evidence>
<keyword evidence="21" id="KW-1185">Reference proteome</keyword>
<evidence type="ECO:0000256" key="1">
    <source>
        <dbReference type="ARBA" id="ARBA00001698"/>
    </source>
</evidence>
<accession>A0ABZ0PEG1</accession>
<feature type="transmembrane region" description="Helical" evidence="19">
    <location>
        <begin position="171"/>
        <end position="190"/>
    </location>
</feature>
<evidence type="ECO:0000256" key="10">
    <source>
        <dbReference type="ARBA" id="ARBA00022679"/>
    </source>
</evidence>
<feature type="transmembrane region" description="Helical" evidence="19">
    <location>
        <begin position="132"/>
        <end position="150"/>
    </location>
</feature>
<evidence type="ECO:0000256" key="11">
    <source>
        <dbReference type="ARBA" id="ARBA00022692"/>
    </source>
</evidence>
<dbReference type="PANTHER" id="PTHR46382">
    <property type="entry name" value="PHOSPHATIDATE CYTIDYLYLTRANSFERASE"/>
    <property type="match status" value="1"/>
</dbReference>
<proteinExistence type="inferred from homology"/>
<keyword evidence="17" id="KW-1208">Phospholipid metabolism</keyword>
<dbReference type="GO" id="GO:0004605">
    <property type="term" value="F:phosphatidate cytidylyltransferase activity"/>
    <property type="evidence" value="ECO:0007669"/>
    <property type="project" value="UniProtKB-EC"/>
</dbReference>
<keyword evidence="16" id="KW-0594">Phospholipid biosynthesis</keyword>
<dbReference type="RefSeq" id="WP_318648050.1">
    <property type="nucleotide sequence ID" value="NZ_CP137852.1"/>
</dbReference>
<protein>
    <recommendedName>
        <fullName evidence="7 18">Phosphatidate cytidylyltransferase</fullName>
        <ecNumber evidence="6 18">2.7.7.41</ecNumber>
    </recommendedName>
</protein>
<gene>
    <name evidence="20" type="ORF">R9Z33_18580</name>
</gene>
<feature type="transmembrane region" description="Helical" evidence="19">
    <location>
        <begin position="12"/>
        <end position="45"/>
    </location>
</feature>
<keyword evidence="15 19" id="KW-0472">Membrane</keyword>
<keyword evidence="10 18" id="KW-0808">Transferase</keyword>
<dbReference type="EC" id="2.7.7.41" evidence="6 18"/>
<evidence type="ECO:0000256" key="19">
    <source>
        <dbReference type="SAM" id="Phobius"/>
    </source>
</evidence>
<evidence type="ECO:0000256" key="2">
    <source>
        <dbReference type="ARBA" id="ARBA00004651"/>
    </source>
</evidence>
<comment type="subcellular location">
    <subcellularLocation>
        <location evidence="2">Cell membrane</location>
        <topology evidence="2">Multi-pass membrane protein</topology>
    </subcellularLocation>
</comment>
<comment type="pathway">
    <text evidence="3 18">Phospholipid metabolism; CDP-diacylglycerol biosynthesis; CDP-diacylglycerol from sn-glycerol 3-phosphate: step 3/3.</text>
</comment>
<evidence type="ECO:0000256" key="9">
    <source>
        <dbReference type="ARBA" id="ARBA00022516"/>
    </source>
</evidence>
<comment type="catalytic activity">
    <reaction evidence="1 18">
        <text>a 1,2-diacyl-sn-glycero-3-phosphate + CTP + H(+) = a CDP-1,2-diacyl-sn-glycerol + diphosphate</text>
        <dbReference type="Rhea" id="RHEA:16229"/>
        <dbReference type="ChEBI" id="CHEBI:15378"/>
        <dbReference type="ChEBI" id="CHEBI:33019"/>
        <dbReference type="ChEBI" id="CHEBI:37563"/>
        <dbReference type="ChEBI" id="CHEBI:58332"/>
        <dbReference type="ChEBI" id="CHEBI:58608"/>
        <dbReference type="EC" id="2.7.7.41"/>
    </reaction>
</comment>
<keyword evidence="12 18" id="KW-0548">Nucleotidyltransferase</keyword>
<dbReference type="EMBL" id="CP137852">
    <property type="protein sequence ID" value="WPB84094.1"/>
    <property type="molecule type" value="Genomic_DNA"/>
</dbReference>
<comment type="pathway">
    <text evidence="4">Lipid metabolism.</text>
</comment>
<keyword evidence="11 18" id="KW-0812">Transmembrane</keyword>
<evidence type="ECO:0000256" key="15">
    <source>
        <dbReference type="ARBA" id="ARBA00023136"/>
    </source>
</evidence>
<evidence type="ECO:0000256" key="3">
    <source>
        <dbReference type="ARBA" id="ARBA00005119"/>
    </source>
</evidence>
<evidence type="ECO:0000256" key="4">
    <source>
        <dbReference type="ARBA" id="ARBA00005189"/>
    </source>
</evidence>
<keyword evidence="9" id="KW-0444">Lipid biosynthesis</keyword>
<evidence type="ECO:0000313" key="20">
    <source>
        <dbReference type="EMBL" id="WPB84094.1"/>
    </source>
</evidence>
<sequence length="270" mass="27650">MAQLADLRARVLTASIIAPAALFCVWVGGAWWSALMLLCVAGLGWEWVRLCGGSSRRLPGALVLGPVLVGAFCAVVNLPLAGLAVVAVGAVLAWRMAGALPAHWLGFGVLYIGIAGIALLELRHDGAAGRGNVLFLFLVVWASDISAYFTGRFLGGPKLAPRISPNKTWSGALGGLLGAMLVGLGAALALGGPAPLGTIAMVAVLLGLATQTGDMFESWIKRRFGVKDSSGLLPGHGGLLDRLDGVLAAAPVAALIGLASGPGIHVWRWV</sequence>
<feature type="transmembrane region" description="Helical" evidence="19">
    <location>
        <begin position="101"/>
        <end position="120"/>
    </location>
</feature>
<keyword evidence="13 19" id="KW-1133">Transmembrane helix</keyword>
<evidence type="ECO:0000256" key="16">
    <source>
        <dbReference type="ARBA" id="ARBA00023209"/>
    </source>
</evidence>
<evidence type="ECO:0000313" key="21">
    <source>
        <dbReference type="Proteomes" id="UP001305521"/>
    </source>
</evidence>
<dbReference type="PROSITE" id="PS01315">
    <property type="entry name" value="CDS"/>
    <property type="match status" value="1"/>
</dbReference>
<evidence type="ECO:0000256" key="7">
    <source>
        <dbReference type="ARBA" id="ARBA00019373"/>
    </source>
</evidence>
<evidence type="ECO:0000256" key="17">
    <source>
        <dbReference type="ARBA" id="ARBA00023264"/>
    </source>
</evidence>
<keyword evidence="14" id="KW-0443">Lipid metabolism</keyword>
<comment type="similarity">
    <text evidence="5 18">Belongs to the CDS family.</text>
</comment>
<evidence type="ECO:0000256" key="8">
    <source>
        <dbReference type="ARBA" id="ARBA00022475"/>
    </source>
</evidence>
<dbReference type="Pfam" id="PF01148">
    <property type="entry name" value="CTP_transf_1"/>
    <property type="match status" value="1"/>
</dbReference>
<feature type="transmembrane region" description="Helical" evidence="19">
    <location>
        <begin position="65"/>
        <end position="94"/>
    </location>
</feature>
<dbReference type="PANTHER" id="PTHR46382:SF1">
    <property type="entry name" value="PHOSPHATIDATE CYTIDYLYLTRANSFERASE"/>
    <property type="match status" value="1"/>
</dbReference>
<name>A0ABZ0PEG1_9PROT</name>
<evidence type="ECO:0000256" key="14">
    <source>
        <dbReference type="ARBA" id="ARBA00023098"/>
    </source>
</evidence>
<evidence type="ECO:0000256" key="13">
    <source>
        <dbReference type="ARBA" id="ARBA00022989"/>
    </source>
</evidence>
<reference evidence="20 21" key="1">
    <citation type="submission" date="2023-11" db="EMBL/GenBank/DDBJ databases">
        <title>Arctic aerobic anoxygenic photoheterotroph Sediminicoccus rosea KRV36 adapts its photosynthesis to long days of polar summer.</title>
        <authorList>
            <person name="Tomasch J."/>
            <person name="Kopejtka K."/>
            <person name="Bily T."/>
            <person name="Gardiner A.T."/>
            <person name="Gardian Z."/>
            <person name="Shivaramu S."/>
            <person name="Koblizek M."/>
            <person name="Engelhardt F."/>
            <person name="Kaftan D."/>
        </authorList>
    </citation>
    <scope>NUCLEOTIDE SEQUENCE [LARGE SCALE GENOMIC DNA]</scope>
    <source>
        <strain evidence="20 21">R-30</strain>
    </source>
</reference>
<keyword evidence="8" id="KW-1003">Cell membrane</keyword>
<dbReference type="Proteomes" id="UP001305521">
    <property type="component" value="Chromosome"/>
</dbReference>
<evidence type="ECO:0000256" key="6">
    <source>
        <dbReference type="ARBA" id="ARBA00012487"/>
    </source>
</evidence>
<organism evidence="20 21">
    <name type="scientific">Sediminicoccus rosea</name>
    <dbReference type="NCBI Taxonomy" id="1225128"/>
    <lineage>
        <taxon>Bacteria</taxon>
        <taxon>Pseudomonadati</taxon>
        <taxon>Pseudomonadota</taxon>
        <taxon>Alphaproteobacteria</taxon>
        <taxon>Acetobacterales</taxon>
        <taxon>Roseomonadaceae</taxon>
        <taxon>Sediminicoccus</taxon>
    </lineage>
</organism>